<name>A0A9R1L5K4_WHEAT</name>
<sequence length="67" mass="7390">PAEWRDWAGLPSNIMCAILSRLRKPTSSARRELDSRANRGGGQPSRRTCCGGASIWPLPRTRTGTPR</sequence>
<feature type="non-terminal residue" evidence="2">
    <location>
        <position position="1"/>
    </location>
</feature>
<reference evidence="2" key="2">
    <citation type="submission" date="2020-03" db="EMBL/GenBank/DDBJ databases">
        <title>The second near-complete assembly of the hexaploid bread wheat (Triticum aestivum) genome.</title>
        <authorList>
            <person name="Zimin A.V."/>
            <person name="Puiu D."/>
            <person name="Shumante A."/>
            <person name="Alonge M."/>
            <person name="Salzberg S.L."/>
        </authorList>
    </citation>
    <scope>NUCLEOTIDE SEQUENCE</scope>
    <source>
        <tissue evidence="2">Leaf</tissue>
    </source>
</reference>
<gene>
    <name evidence="2" type="ORF">CFC21_082729</name>
</gene>
<organism evidence="2">
    <name type="scientific">Triticum aestivum</name>
    <name type="common">Wheat</name>
    <dbReference type="NCBI Taxonomy" id="4565"/>
    <lineage>
        <taxon>Eukaryota</taxon>
        <taxon>Viridiplantae</taxon>
        <taxon>Streptophyta</taxon>
        <taxon>Embryophyta</taxon>
        <taxon>Tracheophyta</taxon>
        <taxon>Spermatophyta</taxon>
        <taxon>Magnoliopsida</taxon>
        <taxon>Liliopsida</taxon>
        <taxon>Poales</taxon>
        <taxon>Poaceae</taxon>
        <taxon>BOP clade</taxon>
        <taxon>Pooideae</taxon>
        <taxon>Triticodae</taxon>
        <taxon>Triticeae</taxon>
        <taxon>Triticinae</taxon>
        <taxon>Triticum</taxon>
    </lineage>
</organism>
<accession>A0A9R1L5K4</accession>
<feature type="non-terminal residue" evidence="2">
    <location>
        <position position="67"/>
    </location>
</feature>
<feature type="region of interest" description="Disordered" evidence="1">
    <location>
        <begin position="27"/>
        <end position="67"/>
    </location>
</feature>
<reference evidence="2" key="1">
    <citation type="journal article" date="2017" name="Gigascience">
        <title>The first near-complete assembly of the hexaploid bread wheat genome, Triticum aestivum.</title>
        <authorList>
            <person name="Zimin A.V."/>
            <person name="Puiu D."/>
            <person name="Hall R."/>
            <person name="Kingan S."/>
            <person name="Clavijo B.J."/>
            <person name="Salzberg S.L."/>
        </authorList>
    </citation>
    <scope>NUCLEOTIDE SEQUENCE</scope>
    <source>
        <tissue evidence="2">Leaf</tissue>
    </source>
</reference>
<evidence type="ECO:0000256" key="1">
    <source>
        <dbReference type="SAM" id="MobiDB-lite"/>
    </source>
</evidence>
<proteinExistence type="predicted"/>
<dbReference type="EMBL" id="CM022226">
    <property type="protein sequence ID" value="KAF7078264.1"/>
    <property type="molecule type" value="Genomic_DNA"/>
</dbReference>
<protein>
    <submittedName>
        <fullName evidence="2">Uncharacterized protein</fullName>
    </submittedName>
</protein>
<evidence type="ECO:0000313" key="2">
    <source>
        <dbReference type="EMBL" id="KAF7078264.1"/>
    </source>
</evidence>
<comment type="caution">
    <text evidence="2">The sequence shown here is derived from an EMBL/GenBank/DDBJ whole genome shotgun (WGS) entry which is preliminary data.</text>
</comment>
<dbReference type="Proteomes" id="UP000815260">
    <property type="component" value="Chromosome 6A"/>
</dbReference>
<dbReference type="AlphaFoldDB" id="A0A9R1L5K4"/>